<dbReference type="Gene3D" id="3.40.50.720">
    <property type="entry name" value="NAD(P)-binding Rossmann-like Domain"/>
    <property type="match status" value="1"/>
</dbReference>
<dbReference type="AlphaFoldDB" id="A0A918KSC0"/>
<gene>
    <name evidence="5" type="ORF">GCM10007392_44810</name>
</gene>
<dbReference type="RefSeq" id="WP_189613013.1">
    <property type="nucleotide sequence ID" value="NZ_BMXR01000015.1"/>
</dbReference>
<dbReference type="SUPFAM" id="SSF51735">
    <property type="entry name" value="NAD(P)-binding Rossmann-fold domains"/>
    <property type="match status" value="1"/>
</dbReference>
<dbReference type="GO" id="GO:0016491">
    <property type="term" value="F:oxidoreductase activity"/>
    <property type="evidence" value="ECO:0007669"/>
    <property type="project" value="UniProtKB-KW"/>
</dbReference>
<reference evidence="5" key="1">
    <citation type="journal article" date="2014" name="Int. J. Syst. Evol. Microbiol.">
        <title>Complete genome sequence of Corynebacterium casei LMG S-19264T (=DSM 44701T), isolated from a smear-ripened cheese.</title>
        <authorList>
            <consortium name="US DOE Joint Genome Institute (JGI-PGF)"/>
            <person name="Walter F."/>
            <person name="Albersmeier A."/>
            <person name="Kalinowski J."/>
            <person name="Ruckert C."/>
        </authorList>
    </citation>
    <scope>NUCLEOTIDE SEQUENCE</scope>
    <source>
        <strain evidence="5">KCTC 22169</strain>
    </source>
</reference>
<name>A0A918KSC0_9GAMM</name>
<comment type="caution">
    <text evidence="5">The sequence shown here is derived from an EMBL/GenBank/DDBJ whole genome shotgun (WGS) entry which is preliminary data.</text>
</comment>
<dbReference type="PANTHER" id="PTHR43391:SF14">
    <property type="entry name" value="DEHYDROGENASE_REDUCTASE SDR FAMILY PROTEIN 7-LIKE"/>
    <property type="match status" value="1"/>
</dbReference>
<dbReference type="CDD" id="cd05233">
    <property type="entry name" value="SDR_c"/>
    <property type="match status" value="1"/>
</dbReference>
<evidence type="ECO:0000256" key="2">
    <source>
        <dbReference type="ARBA" id="ARBA00022857"/>
    </source>
</evidence>
<comment type="similarity">
    <text evidence="1 4">Belongs to the short-chain dehydrogenases/reductases (SDR) family.</text>
</comment>
<evidence type="ECO:0000313" key="5">
    <source>
        <dbReference type="EMBL" id="GGX72397.1"/>
    </source>
</evidence>
<sequence>MTESRTQEHVLITGGANGLGFALARAHVERGDRVCILDRDETQGLKAAEQLSQGHNDVLFFRCDLTDAADCERVMAQLSETWPGLDRLYNNAGIAGSVGKLEHLTEAAWQAAFAINVFAVARMSRLAIPMLKTAQRGRIVNVASMAGLLSASHMAAYSASKAAVISLSETLQKELHKDGIKVTVACPAFFKTQLANSIPPQETKARASVEKLMANGKLSADDVAQQIIEASDTGQFFCLPHRRERWLWYLKRMSNRALHKVMLAHQP</sequence>
<proteinExistence type="inferred from homology"/>
<dbReference type="PRINTS" id="PR00081">
    <property type="entry name" value="GDHRDH"/>
</dbReference>
<dbReference type="Proteomes" id="UP000626148">
    <property type="component" value="Unassembled WGS sequence"/>
</dbReference>
<dbReference type="InterPro" id="IPR020904">
    <property type="entry name" value="Sc_DH/Rdtase_CS"/>
</dbReference>
<accession>A0A918KSC0</accession>
<evidence type="ECO:0000313" key="6">
    <source>
        <dbReference type="Proteomes" id="UP000626148"/>
    </source>
</evidence>
<dbReference type="InterPro" id="IPR036291">
    <property type="entry name" value="NAD(P)-bd_dom_sf"/>
</dbReference>
<organism evidence="5 6">
    <name type="scientific">Saccharospirillum salsuginis</name>
    <dbReference type="NCBI Taxonomy" id="418750"/>
    <lineage>
        <taxon>Bacteria</taxon>
        <taxon>Pseudomonadati</taxon>
        <taxon>Pseudomonadota</taxon>
        <taxon>Gammaproteobacteria</taxon>
        <taxon>Oceanospirillales</taxon>
        <taxon>Saccharospirillaceae</taxon>
        <taxon>Saccharospirillum</taxon>
    </lineage>
</organism>
<keyword evidence="6" id="KW-1185">Reference proteome</keyword>
<dbReference type="PANTHER" id="PTHR43391">
    <property type="entry name" value="RETINOL DEHYDROGENASE-RELATED"/>
    <property type="match status" value="1"/>
</dbReference>
<evidence type="ECO:0000256" key="1">
    <source>
        <dbReference type="ARBA" id="ARBA00006484"/>
    </source>
</evidence>
<keyword evidence="2" id="KW-0521">NADP</keyword>
<keyword evidence="3" id="KW-0560">Oxidoreductase</keyword>
<dbReference type="InterPro" id="IPR002347">
    <property type="entry name" value="SDR_fam"/>
</dbReference>
<dbReference type="PROSITE" id="PS00061">
    <property type="entry name" value="ADH_SHORT"/>
    <property type="match status" value="1"/>
</dbReference>
<protein>
    <submittedName>
        <fullName evidence="5">Short chain dehydrogenase</fullName>
    </submittedName>
</protein>
<dbReference type="EMBL" id="BMXR01000015">
    <property type="protein sequence ID" value="GGX72397.1"/>
    <property type="molecule type" value="Genomic_DNA"/>
</dbReference>
<evidence type="ECO:0000256" key="3">
    <source>
        <dbReference type="ARBA" id="ARBA00023002"/>
    </source>
</evidence>
<dbReference type="FunFam" id="3.40.50.720:FF:000084">
    <property type="entry name" value="Short-chain dehydrogenase reductase"/>
    <property type="match status" value="1"/>
</dbReference>
<dbReference type="Pfam" id="PF00106">
    <property type="entry name" value="adh_short"/>
    <property type="match status" value="1"/>
</dbReference>
<reference evidence="5" key="2">
    <citation type="submission" date="2020-09" db="EMBL/GenBank/DDBJ databases">
        <authorList>
            <person name="Sun Q."/>
            <person name="Kim S."/>
        </authorList>
    </citation>
    <scope>NUCLEOTIDE SEQUENCE</scope>
    <source>
        <strain evidence="5">KCTC 22169</strain>
    </source>
</reference>
<dbReference type="PRINTS" id="PR00080">
    <property type="entry name" value="SDRFAMILY"/>
</dbReference>
<evidence type="ECO:0000256" key="4">
    <source>
        <dbReference type="RuleBase" id="RU000363"/>
    </source>
</evidence>